<dbReference type="EMBL" id="CAXHTA020000008">
    <property type="protein sequence ID" value="CAL5223069.1"/>
    <property type="molecule type" value="Genomic_DNA"/>
</dbReference>
<sequence length="310" mass="33539">MLPYIAGSPKGLVITRDAEEFSKQRQQQQGIPSAVGEGSASHADHSGPLKKQAGSASSRRFSPAQQAVAAALMVVLKRAMQDGREAAIAAKLTLAANNPATSTLLKLLPDDGPLPTMQQVEQKASKQLRESLTKLAKQCESAGCKPLEVFTRSTQCTRSKEGPQRTVKGTMTSGQQYTPSNRLQLDSVFQGSVQFLQQLGVQESVARFILTLMRFVAMQQSPANRTTELPVAESGPNHMLPGILGIMREADKYYPRALLIFQLVPAVIAALQAYQMRAAQSGQSFVHMVLLEAAVQGWHVTALLLAIYIV</sequence>
<accession>A0ABP1FVT3</accession>
<organism evidence="2 3">
    <name type="scientific">Coccomyxa viridis</name>
    <dbReference type="NCBI Taxonomy" id="1274662"/>
    <lineage>
        <taxon>Eukaryota</taxon>
        <taxon>Viridiplantae</taxon>
        <taxon>Chlorophyta</taxon>
        <taxon>core chlorophytes</taxon>
        <taxon>Trebouxiophyceae</taxon>
        <taxon>Trebouxiophyceae incertae sedis</taxon>
        <taxon>Coccomyxaceae</taxon>
        <taxon>Coccomyxa</taxon>
    </lineage>
</organism>
<comment type="caution">
    <text evidence="2">The sequence shown here is derived from an EMBL/GenBank/DDBJ whole genome shotgun (WGS) entry which is preliminary data.</text>
</comment>
<name>A0ABP1FVT3_9CHLO</name>
<evidence type="ECO:0000256" key="1">
    <source>
        <dbReference type="SAM" id="MobiDB-lite"/>
    </source>
</evidence>
<keyword evidence="3" id="KW-1185">Reference proteome</keyword>
<protein>
    <submittedName>
        <fullName evidence="2">G5527 protein</fullName>
    </submittedName>
</protein>
<gene>
    <name evidence="2" type="primary">g5527</name>
    <name evidence="2" type="ORF">VP750_LOCUS4728</name>
</gene>
<evidence type="ECO:0000313" key="3">
    <source>
        <dbReference type="Proteomes" id="UP001497392"/>
    </source>
</evidence>
<dbReference type="Proteomes" id="UP001497392">
    <property type="component" value="Unassembled WGS sequence"/>
</dbReference>
<reference evidence="2 3" key="1">
    <citation type="submission" date="2024-06" db="EMBL/GenBank/DDBJ databases">
        <authorList>
            <person name="Kraege A."/>
            <person name="Thomma B."/>
        </authorList>
    </citation>
    <scope>NUCLEOTIDE SEQUENCE [LARGE SCALE GENOMIC DNA]</scope>
</reference>
<evidence type="ECO:0000313" key="2">
    <source>
        <dbReference type="EMBL" id="CAL5223069.1"/>
    </source>
</evidence>
<proteinExistence type="predicted"/>
<feature type="region of interest" description="Disordered" evidence="1">
    <location>
        <begin position="21"/>
        <end position="60"/>
    </location>
</feature>